<protein>
    <submittedName>
        <fullName evidence="2">Uncharacterized protein</fullName>
    </submittedName>
</protein>
<dbReference type="AlphaFoldDB" id="F3UVQ9"/>
<name>F3UVQ9_STRSA</name>
<dbReference type="eggNOG" id="ENOG5030CRF">
    <property type="taxonomic scope" value="Bacteria"/>
</dbReference>
<keyword evidence="1" id="KW-0812">Transmembrane</keyword>
<comment type="caution">
    <text evidence="2">The sequence shown here is derived from an EMBL/GenBank/DDBJ whole genome shotgun (WGS) entry which is preliminary data.</text>
</comment>
<organism evidence="2 3">
    <name type="scientific">Streptococcus sanguinis SK49</name>
    <dbReference type="NCBI Taxonomy" id="888808"/>
    <lineage>
        <taxon>Bacteria</taxon>
        <taxon>Bacillati</taxon>
        <taxon>Bacillota</taxon>
        <taxon>Bacilli</taxon>
        <taxon>Lactobacillales</taxon>
        <taxon>Streptococcaceae</taxon>
        <taxon>Streptococcus</taxon>
    </lineage>
</organism>
<evidence type="ECO:0000313" key="3">
    <source>
        <dbReference type="Proteomes" id="UP000006459"/>
    </source>
</evidence>
<gene>
    <name evidence="2" type="ORF">HMPREF9380_0597</name>
</gene>
<proteinExistence type="predicted"/>
<sequence length="85" mass="9685">MKRIDAKFLIMGLVLLLAGLIFGRILILVAGVAFIIYSFFSKGMEPTKENIFKPKPILKKRKKSEQFCSCEHYSSCLAEGSRWNL</sequence>
<dbReference type="HOGENOM" id="CLU_192327_0_0_9"/>
<evidence type="ECO:0000313" key="2">
    <source>
        <dbReference type="EMBL" id="EGJ40732.1"/>
    </source>
</evidence>
<dbReference type="Proteomes" id="UP000006459">
    <property type="component" value="Unassembled WGS sequence"/>
</dbReference>
<reference evidence="2 3" key="1">
    <citation type="submission" date="2011-03" db="EMBL/GenBank/DDBJ databases">
        <authorList>
            <person name="Muzny D."/>
            <person name="Qin X."/>
            <person name="Deng J."/>
            <person name="Jiang H."/>
            <person name="Liu Y."/>
            <person name="Qu J."/>
            <person name="Song X.-Z."/>
            <person name="Zhang L."/>
            <person name="Thornton R."/>
            <person name="Coyle M."/>
            <person name="Francisco L."/>
            <person name="Jackson L."/>
            <person name="Javaid M."/>
            <person name="Korchina V."/>
            <person name="Kovar C."/>
            <person name="Mata R."/>
            <person name="Mathew T."/>
            <person name="Ngo R."/>
            <person name="Nguyen L."/>
            <person name="Nguyen N."/>
            <person name="Okwuonu G."/>
            <person name="Ongeri F."/>
            <person name="Pham C."/>
            <person name="Simmons D."/>
            <person name="Wilczek-Boney K."/>
            <person name="Hale W."/>
            <person name="Jakkamsetti A."/>
            <person name="Pham P."/>
            <person name="Ruth R."/>
            <person name="San Lucas F."/>
            <person name="Warren J."/>
            <person name="Zhang J."/>
            <person name="Zhao Z."/>
            <person name="Zhou C."/>
            <person name="Zhu D."/>
            <person name="Lee S."/>
            <person name="Bess C."/>
            <person name="Blankenburg K."/>
            <person name="Forbes L."/>
            <person name="Fu Q."/>
            <person name="Gubbala S."/>
            <person name="Hirani K."/>
            <person name="Jayaseelan J.C."/>
            <person name="Lara F."/>
            <person name="Munidasa M."/>
            <person name="Palculict T."/>
            <person name="Patil S."/>
            <person name="Pu L.-L."/>
            <person name="Saada N."/>
            <person name="Tang L."/>
            <person name="Weissenberger G."/>
            <person name="Zhu Y."/>
            <person name="Hemphill L."/>
            <person name="Shang Y."/>
            <person name="Youmans B."/>
            <person name="Ayvaz T."/>
            <person name="Ross M."/>
            <person name="Santibanez J."/>
            <person name="Aqrawi P."/>
            <person name="Gross S."/>
            <person name="Joshi V."/>
            <person name="Fowler G."/>
            <person name="Nazareth L."/>
            <person name="Reid J."/>
            <person name="Worley K."/>
            <person name="Petrosino J."/>
            <person name="Highlander S."/>
            <person name="Gibbs R."/>
        </authorList>
    </citation>
    <scope>NUCLEOTIDE SEQUENCE [LARGE SCALE GENOMIC DNA]</scope>
    <source>
        <strain evidence="2 3">SK49</strain>
    </source>
</reference>
<feature type="transmembrane region" description="Helical" evidence="1">
    <location>
        <begin position="12"/>
        <end position="40"/>
    </location>
</feature>
<dbReference type="RefSeq" id="WP_002932522.1">
    <property type="nucleotide sequence ID" value="NZ_GL890985.1"/>
</dbReference>
<evidence type="ECO:0000256" key="1">
    <source>
        <dbReference type="SAM" id="Phobius"/>
    </source>
</evidence>
<accession>F3UVQ9</accession>
<keyword evidence="1" id="KW-1133">Transmembrane helix</keyword>
<dbReference type="EMBL" id="AFFO01000004">
    <property type="protein sequence ID" value="EGJ40732.1"/>
    <property type="molecule type" value="Genomic_DNA"/>
</dbReference>
<keyword evidence="1" id="KW-0472">Membrane</keyword>